<protein>
    <submittedName>
        <fullName evidence="3">Acetyl-CoA acetyltransferase</fullName>
    </submittedName>
</protein>
<dbReference type="Pfam" id="PF00108">
    <property type="entry name" value="Thiolase_N"/>
    <property type="match status" value="1"/>
</dbReference>
<evidence type="ECO:0000259" key="2">
    <source>
        <dbReference type="Pfam" id="PF22691"/>
    </source>
</evidence>
<proteinExistence type="predicted"/>
<dbReference type="PANTHER" id="PTHR42870:SF1">
    <property type="entry name" value="NON-SPECIFIC LIPID-TRANSFER PROTEIN-LIKE 2"/>
    <property type="match status" value="1"/>
</dbReference>
<dbReference type="SUPFAM" id="SSF53901">
    <property type="entry name" value="Thiolase-like"/>
    <property type="match status" value="2"/>
</dbReference>
<dbReference type="CDD" id="cd00829">
    <property type="entry name" value="SCP-x_thiolase"/>
    <property type="match status" value="1"/>
</dbReference>
<dbReference type="STRING" id="360412.LARV_03520"/>
<dbReference type="Gene3D" id="3.40.47.10">
    <property type="match status" value="1"/>
</dbReference>
<dbReference type="AlphaFoldDB" id="A0A0S7BKT0"/>
<dbReference type="PIRSF" id="PIRSF000429">
    <property type="entry name" value="Ac-CoA_Ac_transf"/>
    <property type="match status" value="1"/>
</dbReference>
<evidence type="ECO:0000313" key="4">
    <source>
        <dbReference type="Proteomes" id="UP000055060"/>
    </source>
</evidence>
<sequence>MRDVAIIGAGMIPFGRRDEDSLMDMLAYASLKALDDAGLGDKSVDAVYVANMGAGILQHQTSIASSLVDRLSLLPAAADVVENGPASGASAIKNGLLAVASGYYDYVLVVGGEKMREVTGWRATDFVATMTHPQAEYPYGITLPGMAGMFTRLYMEKYGVTREHLLAVTLKNQAMGALNPYAHVEMTLDREGIFDSPHAVVNNPVAADPLHLYDLCPVSDGAAAVVLCPLELAKKHAKAPVLIAGFGQATDTHTLQERGDPTDLKAVTLAAQQAFEMAKMKPADIDVAELHDAFTILEIAESEHVGFFKKGEGGKAAAAGKTRLGGQLPINMSGGLKARGHPVGATGVAQVVDIVYQLRHELPENRQVKNAKTGFTINFGGFGNNVVSFVLKRVEP</sequence>
<dbReference type="InterPro" id="IPR020616">
    <property type="entry name" value="Thiolase_N"/>
</dbReference>
<dbReference type="InterPro" id="IPR016039">
    <property type="entry name" value="Thiolase-like"/>
</dbReference>
<dbReference type="OrthoDB" id="9785768at2"/>
<dbReference type="Proteomes" id="UP000055060">
    <property type="component" value="Unassembled WGS sequence"/>
</dbReference>
<keyword evidence="4" id="KW-1185">Reference proteome</keyword>
<keyword evidence="3" id="KW-0808">Transferase</keyword>
<evidence type="ECO:0000259" key="1">
    <source>
        <dbReference type="Pfam" id="PF00108"/>
    </source>
</evidence>
<feature type="domain" description="Thiolase C-terminal" evidence="2">
    <location>
        <begin position="247"/>
        <end position="393"/>
    </location>
</feature>
<accession>A0A0S7BKT0</accession>
<name>A0A0S7BKT0_9CHLR</name>
<dbReference type="GO" id="GO:0016747">
    <property type="term" value="F:acyltransferase activity, transferring groups other than amino-acyl groups"/>
    <property type="evidence" value="ECO:0007669"/>
    <property type="project" value="InterPro"/>
</dbReference>
<dbReference type="PANTHER" id="PTHR42870">
    <property type="entry name" value="ACETYL-COA C-ACETYLTRANSFERASE"/>
    <property type="match status" value="1"/>
</dbReference>
<organism evidence="3">
    <name type="scientific">Longilinea arvoryzae</name>
    <dbReference type="NCBI Taxonomy" id="360412"/>
    <lineage>
        <taxon>Bacteria</taxon>
        <taxon>Bacillati</taxon>
        <taxon>Chloroflexota</taxon>
        <taxon>Anaerolineae</taxon>
        <taxon>Anaerolineales</taxon>
        <taxon>Anaerolineaceae</taxon>
        <taxon>Longilinea</taxon>
    </lineage>
</organism>
<reference evidence="3" key="1">
    <citation type="submission" date="2015-07" db="EMBL/GenBank/DDBJ databases">
        <title>Draft Genome Sequences of Anaerolinea thermolimosa IMO-1, Bellilinea caldifistulae GOMI-1, Leptolinea tardivitalis YMTK-2, Levilinea saccharolytica KIBI-1,Longilinea arvoryzae KOME-1, Previously Described as Members of the Anaerolineaceae (Chloroflexi).</title>
        <authorList>
            <person name="Sekiguchi Y."/>
            <person name="Ohashi A."/>
            <person name="Matsuura N."/>
            <person name="Tourlousse M.D."/>
        </authorList>
    </citation>
    <scope>NUCLEOTIDE SEQUENCE [LARGE SCALE GENOMIC DNA]</scope>
    <source>
        <strain evidence="3">KOME-1</strain>
    </source>
</reference>
<feature type="domain" description="Thiolase N-terminal" evidence="1">
    <location>
        <begin position="4"/>
        <end position="229"/>
    </location>
</feature>
<dbReference type="InterPro" id="IPR055140">
    <property type="entry name" value="Thiolase_C_2"/>
</dbReference>
<dbReference type="Pfam" id="PF22691">
    <property type="entry name" value="Thiolase_C_1"/>
    <property type="match status" value="1"/>
</dbReference>
<dbReference type="RefSeq" id="WP_075074885.1">
    <property type="nucleotide sequence ID" value="NZ_DF967972.1"/>
</dbReference>
<gene>
    <name evidence="3" type="ORF">LARV_03520</name>
</gene>
<evidence type="ECO:0000313" key="3">
    <source>
        <dbReference type="EMBL" id="GAP15728.1"/>
    </source>
</evidence>
<dbReference type="InterPro" id="IPR002155">
    <property type="entry name" value="Thiolase"/>
</dbReference>
<dbReference type="EMBL" id="DF967972">
    <property type="protein sequence ID" value="GAP15728.1"/>
    <property type="molecule type" value="Genomic_DNA"/>
</dbReference>